<reference evidence="4" key="2">
    <citation type="submission" date="2016-02" db="EMBL/GenBank/DDBJ databases">
        <title>Draft genome sequence of five rapidly growing Mycobacterium species.</title>
        <authorList>
            <person name="Katahira K."/>
            <person name="Gotou Y."/>
            <person name="Iida K."/>
            <person name="Ogura Y."/>
            <person name="Hayashi T."/>
        </authorList>
    </citation>
    <scope>NUCLEOTIDE SEQUENCE [LARGE SCALE GENOMIC DNA]</scope>
    <source>
        <strain evidence="4">JCM15654</strain>
    </source>
</reference>
<accession>A0A100W0T3</accession>
<name>A0A100W0T3_9MYCO</name>
<protein>
    <recommendedName>
        <fullName evidence="2">SnoaL-like domain-containing protein</fullName>
    </recommendedName>
</protein>
<comment type="caution">
    <text evidence="3">The sequence shown here is derived from an EMBL/GenBank/DDBJ whole genome shotgun (WGS) entry which is preliminary data.</text>
</comment>
<organism evidence="3 4">
    <name type="scientific">Mycolicibacterium brisbanense</name>
    <dbReference type="NCBI Taxonomy" id="146020"/>
    <lineage>
        <taxon>Bacteria</taxon>
        <taxon>Bacillati</taxon>
        <taxon>Actinomycetota</taxon>
        <taxon>Actinomycetes</taxon>
        <taxon>Mycobacteriales</taxon>
        <taxon>Mycobacteriaceae</taxon>
        <taxon>Mycolicibacterium</taxon>
    </lineage>
</organism>
<keyword evidence="4" id="KW-1185">Reference proteome</keyword>
<reference evidence="4" key="1">
    <citation type="journal article" date="2016" name="Genome Announc.">
        <title>Draft Genome Sequences of Five Rapidly Growing Mycobacterium Species, M. thermoresistibile, M. fortuitum subsp. acetamidolyticum, M. canariasense, M. brisbanense, and M. novocastrense.</title>
        <authorList>
            <person name="Katahira K."/>
            <person name="Ogura Y."/>
            <person name="Gotoh Y."/>
            <person name="Hayashi T."/>
        </authorList>
    </citation>
    <scope>NUCLEOTIDE SEQUENCE [LARGE SCALE GENOMIC DNA]</scope>
    <source>
        <strain evidence="4">JCM15654</strain>
    </source>
</reference>
<evidence type="ECO:0000256" key="1">
    <source>
        <dbReference type="SAM" id="MobiDB-lite"/>
    </source>
</evidence>
<gene>
    <name evidence="3" type="ORF">RMCB_3608</name>
</gene>
<feature type="compositionally biased region" description="Polar residues" evidence="1">
    <location>
        <begin position="1"/>
        <end position="15"/>
    </location>
</feature>
<dbReference type="STRING" id="146020.RMCB_3608"/>
<proteinExistence type="predicted"/>
<dbReference type="Proteomes" id="UP000069620">
    <property type="component" value="Unassembled WGS sequence"/>
</dbReference>
<evidence type="ECO:0000313" key="4">
    <source>
        <dbReference type="Proteomes" id="UP000069620"/>
    </source>
</evidence>
<dbReference type="SUPFAM" id="SSF54427">
    <property type="entry name" value="NTF2-like"/>
    <property type="match status" value="1"/>
</dbReference>
<dbReference type="AlphaFoldDB" id="A0A100W0T3"/>
<dbReference type="Gene3D" id="3.10.450.50">
    <property type="match status" value="1"/>
</dbReference>
<sequence>MTEQIESSEASTGSVDDTMRPRHTEEAAVLAAADALIAAFGHHDVERYFAAFRPDASFVFHTHPERLESVADYRDLWRSWERDSGFRVIDCQSSNRRVDVYGECAVFTHDVVTTVENTDGPRAPIRTTTSERETIVFARSGGGWLAVHEHLSGR</sequence>
<dbReference type="InterPro" id="IPR037401">
    <property type="entry name" value="SnoaL-like"/>
</dbReference>
<evidence type="ECO:0000259" key="2">
    <source>
        <dbReference type="Pfam" id="PF13474"/>
    </source>
</evidence>
<dbReference type="InterPro" id="IPR032710">
    <property type="entry name" value="NTF2-like_dom_sf"/>
</dbReference>
<dbReference type="Pfam" id="PF13474">
    <property type="entry name" value="SnoaL_3"/>
    <property type="match status" value="1"/>
</dbReference>
<evidence type="ECO:0000313" key="3">
    <source>
        <dbReference type="EMBL" id="GAS89512.1"/>
    </source>
</evidence>
<dbReference type="RefSeq" id="WP_029369964.1">
    <property type="nucleotide sequence ID" value="NZ_BCSX01000031.1"/>
</dbReference>
<feature type="region of interest" description="Disordered" evidence="1">
    <location>
        <begin position="1"/>
        <end position="20"/>
    </location>
</feature>
<dbReference type="EMBL" id="BCSX01000031">
    <property type="protein sequence ID" value="GAS89512.1"/>
    <property type="molecule type" value="Genomic_DNA"/>
</dbReference>
<feature type="domain" description="SnoaL-like" evidence="2">
    <location>
        <begin position="29"/>
        <end position="152"/>
    </location>
</feature>